<comment type="caution">
    <text evidence="9">The sequence shown here is derived from an EMBL/GenBank/DDBJ whole genome shotgun (WGS) entry which is preliminary data.</text>
</comment>
<keyword evidence="10" id="KW-1185">Reference proteome</keyword>
<feature type="transmembrane region" description="Helical" evidence="7">
    <location>
        <begin position="231"/>
        <end position="252"/>
    </location>
</feature>
<dbReference type="Proteomes" id="UP001186944">
    <property type="component" value="Unassembled WGS sequence"/>
</dbReference>
<evidence type="ECO:0000313" key="9">
    <source>
        <dbReference type="EMBL" id="KAK3108794.1"/>
    </source>
</evidence>
<evidence type="ECO:0000256" key="7">
    <source>
        <dbReference type="SAM" id="Phobius"/>
    </source>
</evidence>
<comment type="subcellular location">
    <subcellularLocation>
        <location evidence="1">Membrane</location>
        <topology evidence="1">Multi-pass membrane protein</topology>
    </subcellularLocation>
</comment>
<keyword evidence="3 7" id="KW-0812">Transmembrane</keyword>
<feature type="transmembrane region" description="Helical" evidence="7">
    <location>
        <begin position="193"/>
        <end position="219"/>
    </location>
</feature>
<dbReference type="InterPro" id="IPR025256">
    <property type="entry name" value="TM7S3/TM198-like_dom"/>
</dbReference>
<keyword evidence="5 7" id="KW-0472">Membrane</keyword>
<evidence type="ECO:0000256" key="4">
    <source>
        <dbReference type="ARBA" id="ARBA00022989"/>
    </source>
</evidence>
<evidence type="ECO:0000256" key="1">
    <source>
        <dbReference type="ARBA" id="ARBA00004141"/>
    </source>
</evidence>
<evidence type="ECO:0000313" key="10">
    <source>
        <dbReference type="Proteomes" id="UP001186944"/>
    </source>
</evidence>
<proteinExistence type="inferred from homology"/>
<feature type="transmembrane region" description="Helical" evidence="7">
    <location>
        <begin position="105"/>
        <end position="124"/>
    </location>
</feature>
<dbReference type="GO" id="GO:0005886">
    <property type="term" value="C:plasma membrane"/>
    <property type="evidence" value="ECO:0007669"/>
    <property type="project" value="TreeGrafter"/>
</dbReference>
<dbReference type="PANTHER" id="PTHR31247:SF5">
    <property type="entry name" value="DUF4203 DOMAIN-CONTAINING PROTEIN"/>
    <property type="match status" value="1"/>
</dbReference>
<comment type="similarity">
    <text evidence="2">Belongs to the TMEM198 family.</text>
</comment>
<dbReference type="Pfam" id="PF13886">
    <property type="entry name" value="TM7S3_TM198"/>
    <property type="match status" value="1"/>
</dbReference>
<keyword evidence="4 7" id="KW-1133">Transmembrane helix</keyword>
<gene>
    <name evidence="9" type="ORF">FSP39_015901</name>
</gene>
<feature type="domain" description="TM7S3/TM198-like" evidence="8">
    <location>
        <begin position="61"/>
        <end position="252"/>
    </location>
</feature>
<evidence type="ECO:0000256" key="5">
    <source>
        <dbReference type="ARBA" id="ARBA00023136"/>
    </source>
</evidence>
<reference evidence="9" key="1">
    <citation type="submission" date="2019-08" db="EMBL/GenBank/DDBJ databases">
        <title>The improved chromosome-level genome for the pearl oyster Pinctada fucata martensii using PacBio sequencing and Hi-C.</title>
        <authorList>
            <person name="Zheng Z."/>
        </authorList>
    </citation>
    <scope>NUCLEOTIDE SEQUENCE</scope>
    <source>
        <strain evidence="9">ZZ-2019</strain>
        <tissue evidence="9">Adductor muscle</tissue>
    </source>
</reference>
<evidence type="ECO:0000256" key="3">
    <source>
        <dbReference type="ARBA" id="ARBA00022692"/>
    </source>
</evidence>
<dbReference type="EMBL" id="VSWD01000001">
    <property type="protein sequence ID" value="KAK3108794.1"/>
    <property type="molecule type" value="Genomic_DNA"/>
</dbReference>
<sequence>MESEAVHIGRKLLQTSPTVIYVEVTTNSSVTMATTTEVDVATVRSCDLIDNQYDIATAVICSMFFIFGIIYTFFGYRFFKAVMFLTGFLFTSVLLYLILTGEEYLSLEAVIGIAVGGGLLIGIVTMLVQYIGLFFTGFQLGVAIAIGVLIILHLFLPELPSKWIPFGIVMLLGVIFGALTLKFQKGGTIFGTCMIGGALMVSCIDYFIEHLALMIYIWERIRGVPSLRLCWYSWVLMGCWDFCIVVGAITQWKITGSGYDHRQAHQLKKVKKVNLQKSRQRERGDTQQSRYRHLYQARRATGDVLSQSYIQTMQQKLSPLSRRHDHMPIPTEPSMTELESANTTLTQIH</sequence>
<feature type="transmembrane region" description="Helical" evidence="7">
    <location>
        <begin position="81"/>
        <end position="99"/>
    </location>
</feature>
<dbReference type="AlphaFoldDB" id="A0AA88YVI3"/>
<feature type="transmembrane region" description="Helical" evidence="7">
    <location>
        <begin position="55"/>
        <end position="74"/>
    </location>
</feature>
<dbReference type="PANTHER" id="PTHR31247">
    <property type="entry name" value="TRANSMEMBRANE PROTEIN 198 FAMILY MEMBER"/>
    <property type="match status" value="1"/>
</dbReference>
<feature type="transmembrane region" description="Helical" evidence="7">
    <location>
        <begin position="131"/>
        <end position="156"/>
    </location>
</feature>
<evidence type="ECO:0000259" key="8">
    <source>
        <dbReference type="Pfam" id="PF13886"/>
    </source>
</evidence>
<evidence type="ECO:0000256" key="2">
    <source>
        <dbReference type="ARBA" id="ARBA00006244"/>
    </source>
</evidence>
<evidence type="ECO:0000256" key="6">
    <source>
        <dbReference type="ARBA" id="ARBA00049737"/>
    </source>
</evidence>
<organism evidence="9 10">
    <name type="scientific">Pinctada imbricata</name>
    <name type="common">Atlantic pearl-oyster</name>
    <name type="synonym">Pinctada martensii</name>
    <dbReference type="NCBI Taxonomy" id="66713"/>
    <lineage>
        <taxon>Eukaryota</taxon>
        <taxon>Metazoa</taxon>
        <taxon>Spiralia</taxon>
        <taxon>Lophotrochozoa</taxon>
        <taxon>Mollusca</taxon>
        <taxon>Bivalvia</taxon>
        <taxon>Autobranchia</taxon>
        <taxon>Pteriomorphia</taxon>
        <taxon>Pterioida</taxon>
        <taxon>Pterioidea</taxon>
        <taxon>Pteriidae</taxon>
        <taxon>Pinctada</taxon>
    </lineage>
</organism>
<dbReference type="InterPro" id="IPR040236">
    <property type="entry name" value="TMEM198"/>
</dbReference>
<protein>
    <recommendedName>
        <fullName evidence="6">Transmembrane protein 198</fullName>
    </recommendedName>
</protein>
<accession>A0AA88YVI3</accession>
<name>A0AA88YVI3_PINIB</name>
<feature type="transmembrane region" description="Helical" evidence="7">
    <location>
        <begin position="162"/>
        <end position="181"/>
    </location>
</feature>